<dbReference type="Proteomes" id="UP000054563">
    <property type="component" value="Unassembled WGS sequence"/>
</dbReference>
<sequence length="65" mass="7059">MTHPGVASDPERTLTLPILTPPPSFSISSSSPHHLLLSKPLSSFHPPGKTRLFQGTLCYSYTPND</sequence>
<evidence type="ECO:0000313" key="1">
    <source>
        <dbReference type="EMBL" id="KMU90352.1"/>
    </source>
</evidence>
<dbReference type="AlphaFoldDB" id="A0A0J8RZT3"/>
<gene>
    <name evidence="1" type="ORF">CIHG_08161</name>
</gene>
<dbReference type="VEuPathDB" id="FungiDB:CIHG_08161"/>
<name>A0A0J8RZT3_COCIT</name>
<dbReference type="EMBL" id="DS017021">
    <property type="protein sequence ID" value="KMU90352.1"/>
    <property type="molecule type" value="Genomic_DNA"/>
</dbReference>
<accession>A0A0J8RZT3</accession>
<reference evidence="2" key="1">
    <citation type="journal article" date="2010" name="Genome Res.">
        <title>Population genomic sequencing of Coccidioides fungi reveals recent hybridization and transposon control.</title>
        <authorList>
            <person name="Neafsey D.E."/>
            <person name="Barker B.M."/>
            <person name="Sharpton T.J."/>
            <person name="Stajich J.E."/>
            <person name="Park D.J."/>
            <person name="Whiston E."/>
            <person name="Hung C.-Y."/>
            <person name="McMahan C."/>
            <person name="White J."/>
            <person name="Sykes S."/>
            <person name="Heiman D."/>
            <person name="Young S."/>
            <person name="Zeng Q."/>
            <person name="Abouelleil A."/>
            <person name="Aftuck L."/>
            <person name="Bessette D."/>
            <person name="Brown A."/>
            <person name="FitzGerald M."/>
            <person name="Lui A."/>
            <person name="Macdonald J.P."/>
            <person name="Priest M."/>
            <person name="Orbach M.J."/>
            <person name="Galgiani J.N."/>
            <person name="Kirkland T.N."/>
            <person name="Cole G.T."/>
            <person name="Birren B.W."/>
            <person name="Henn M.R."/>
            <person name="Taylor J.W."/>
            <person name="Rounsley S.D."/>
        </authorList>
    </citation>
    <scope>NUCLEOTIDE SEQUENCE [LARGE SCALE GENOMIC DNA]</scope>
    <source>
        <strain evidence="2">H538.4</strain>
    </source>
</reference>
<organism evidence="1 2">
    <name type="scientific">Coccidioides immitis H538.4</name>
    <dbReference type="NCBI Taxonomy" id="396776"/>
    <lineage>
        <taxon>Eukaryota</taxon>
        <taxon>Fungi</taxon>
        <taxon>Dikarya</taxon>
        <taxon>Ascomycota</taxon>
        <taxon>Pezizomycotina</taxon>
        <taxon>Eurotiomycetes</taxon>
        <taxon>Eurotiomycetidae</taxon>
        <taxon>Onygenales</taxon>
        <taxon>Onygenaceae</taxon>
        <taxon>Coccidioides</taxon>
    </lineage>
</organism>
<protein>
    <submittedName>
        <fullName evidence="1">Uncharacterized protein</fullName>
    </submittedName>
</protein>
<proteinExistence type="predicted"/>
<evidence type="ECO:0000313" key="2">
    <source>
        <dbReference type="Proteomes" id="UP000054563"/>
    </source>
</evidence>